<proteinExistence type="predicted"/>
<evidence type="ECO:0000256" key="6">
    <source>
        <dbReference type="ARBA" id="ARBA00022958"/>
    </source>
</evidence>
<evidence type="ECO:0000256" key="10">
    <source>
        <dbReference type="ARBA" id="ARBA00023303"/>
    </source>
</evidence>
<dbReference type="GO" id="GO:0008076">
    <property type="term" value="C:voltage-gated potassium channel complex"/>
    <property type="evidence" value="ECO:0007669"/>
    <property type="project" value="InterPro"/>
</dbReference>
<dbReference type="PANTHER" id="PTHR11537">
    <property type="entry name" value="VOLTAGE-GATED POTASSIUM CHANNEL"/>
    <property type="match status" value="1"/>
</dbReference>
<keyword evidence="10" id="KW-0407">Ion channel</keyword>
<dbReference type="PRINTS" id="PR00169">
    <property type="entry name" value="KCHANNEL"/>
</dbReference>
<keyword evidence="6" id="KW-0630">Potassium</keyword>
<dbReference type="SUPFAM" id="SSF81324">
    <property type="entry name" value="Voltage-gated potassium channels"/>
    <property type="match status" value="1"/>
</dbReference>
<feature type="domain" description="Ion transport" evidence="12">
    <location>
        <begin position="35"/>
        <end position="187"/>
    </location>
</feature>
<organism evidence="13 14">
    <name type="scientific">Desulfolithobacter dissulfuricans</name>
    <dbReference type="NCBI Taxonomy" id="2795293"/>
    <lineage>
        <taxon>Bacteria</taxon>
        <taxon>Pseudomonadati</taxon>
        <taxon>Thermodesulfobacteriota</taxon>
        <taxon>Desulfobulbia</taxon>
        <taxon>Desulfobulbales</taxon>
        <taxon>Desulfobulbaceae</taxon>
        <taxon>Desulfolithobacter</taxon>
    </lineage>
</organism>
<feature type="transmembrane region" description="Helical" evidence="11">
    <location>
        <begin position="108"/>
        <end position="130"/>
    </location>
</feature>
<feature type="transmembrane region" description="Helical" evidence="11">
    <location>
        <begin position="36"/>
        <end position="55"/>
    </location>
</feature>
<keyword evidence="14" id="KW-1185">Reference proteome</keyword>
<feature type="transmembrane region" description="Helical" evidence="11">
    <location>
        <begin position="164"/>
        <end position="183"/>
    </location>
</feature>
<keyword evidence="5" id="KW-0631">Potassium channel</keyword>
<dbReference type="GO" id="GO:0001508">
    <property type="term" value="P:action potential"/>
    <property type="evidence" value="ECO:0007669"/>
    <property type="project" value="TreeGrafter"/>
</dbReference>
<dbReference type="Proteomes" id="UP001063350">
    <property type="component" value="Chromosome"/>
</dbReference>
<dbReference type="Pfam" id="PF00520">
    <property type="entry name" value="Ion_trans"/>
    <property type="match status" value="1"/>
</dbReference>
<sequence length="203" mass="22765">MALQPSRRGLAPNRRAPWRERLFTIIFESDTPAGKAFDVTLILAIGISVGVVMLDSVRSVRQQWGPWLRLGEAVFTVLFTVEYVVRLLCVHDPRRYATSFFGMVDLVAFLPGWIGFFLPGTSYMIIVRVLRILRVFRVLKLGAYLSEANILLASLRASRKKIEVFLFTVTMLVIIFGSLMYLIEGRKTASPPFPAASTGPLSP</sequence>
<comment type="subcellular location">
    <subcellularLocation>
        <location evidence="1">Membrane</location>
        <topology evidence="1">Multi-pass membrane protein</topology>
    </subcellularLocation>
</comment>
<keyword evidence="2" id="KW-0813">Transport</keyword>
<evidence type="ECO:0000256" key="1">
    <source>
        <dbReference type="ARBA" id="ARBA00004141"/>
    </source>
</evidence>
<keyword evidence="8" id="KW-0406">Ion transport</keyword>
<name>A0A915U072_9BACT</name>
<evidence type="ECO:0000313" key="14">
    <source>
        <dbReference type="Proteomes" id="UP001063350"/>
    </source>
</evidence>
<evidence type="ECO:0000256" key="7">
    <source>
        <dbReference type="ARBA" id="ARBA00022989"/>
    </source>
</evidence>
<dbReference type="InterPro" id="IPR005821">
    <property type="entry name" value="Ion_trans_dom"/>
</dbReference>
<evidence type="ECO:0000256" key="3">
    <source>
        <dbReference type="ARBA" id="ARBA00022538"/>
    </source>
</evidence>
<dbReference type="InterPro" id="IPR028325">
    <property type="entry name" value="VG_K_chnl"/>
</dbReference>
<evidence type="ECO:0000256" key="11">
    <source>
        <dbReference type="SAM" id="Phobius"/>
    </source>
</evidence>
<evidence type="ECO:0000256" key="2">
    <source>
        <dbReference type="ARBA" id="ARBA00022448"/>
    </source>
</evidence>
<dbReference type="EMBL" id="AP024233">
    <property type="protein sequence ID" value="BCO08604.1"/>
    <property type="molecule type" value="Genomic_DNA"/>
</dbReference>
<gene>
    <name evidence="13" type="ORF">GF1_09800</name>
</gene>
<accession>A0A915U072</accession>
<keyword evidence="3" id="KW-0633">Potassium transport</keyword>
<feature type="transmembrane region" description="Helical" evidence="11">
    <location>
        <begin position="67"/>
        <end position="88"/>
    </location>
</feature>
<evidence type="ECO:0000256" key="5">
    <source>
        <dbReference type="ARBA" id="ARBA00022826"/>
    </source>
</evidence>
<dbReference type="PANTHER" id="PTHR11537:SF254">
    <property type="entry name" value="POTASSIUM VOLTAGE-GATED CHANNEL PROTEIN SHAB"/>
    <property type="match status" value="1"/>
</dbReference>
<reference evidence="13" key="1">
    <citation type="submission" date="2020-12" db="EMBL/GenBank/DDBJ databases">
        <title>Desulfobium dissulfuricans gen. nov., sp. nov., a novel mesophilic, sulfate-reducing bacterium isolated from a deep-sea hydrothermal vent.</title>
        <authorList>
            <person name="Hashimoto Y."/>
            <person name="Tame A."/>
            <person name="Sawayama S."/>
            <person name="Miyazaki J."/>
            <person name="Takai K."/>
            <person name="Nakagawa S."/>
        </authorList>
    </citation>
    <scope>NUCLEOTIDE SEQUENCE</scope>
    <source>
        <strain evidence="13">GF1</strain>
    </source>
</reference>
<evidence type="ECO:0000256" key="8">
    <source>
        <dbReference type="ARBA" id="ARBA00023065"/>
    </source>
</evidence>
<keyword evidence="9 11" id="KW-0472">Membrane</keyword>
<dbReference type="AlphaFoldDB" id="A0A915U072"/>
<evidence type="ECO:0000256" key="4">
    <source>
        <dbReference type="ARBA" id="ARBA00022692"/>
    </source>
</evidence>
<evidence type="ECO:0000256" key="9">
    <source>
        <dbReference type="ARBA" id="ARBA00023136"/>
    </source>
</evidence>
<dbReference type="KEGG" id="ddu:GF1_09800"/>
<dbReference type="Gene3D" id="1.10.287.70">
    <property type="match status" value="1"/>
</dbReference>
<dbReference type="GO" id="GO:0005249">
    <property type="term" value="F:voltage-gated potassium channel activity"/>
    <property type="evidence" value="ECO:0007669"/>
    <property type="project" value="InterPro"/>
</dbReference>
<evidence type="ECO:0000259" key="12">
    <source>
        <dbReference type="Pfam" id="PF00520"/>
    </source>
</evidence>
<keyword evidence="4 11" id="KW-0812">Transmembrane</keyword>
<protein>
    <recommendedName>
        <fullName evidence="12">Ion transport domain-containing protein</fullName>
    </recommendedName>
</protein>
<keyword evidence="7 11" id="KW-1133">Transmembrane helix</keyword>
<evidence type="ECO:0000313" key="13">
    <source>
        <dbReference type="EMBL" id="BCO08604.1"/>
    </source>
</evidence>